<name>A0A8X6TJT4_NEPPI</name>
<gene>
    <name evidence="1" type="ORF">NPIL_139841</name>
</gene>
<evidence type="ECO:0000313" key="2">
    <source>
        <dbReference type="Proteomes" id="UP000887013"/>
    </source>
</evidence>
<organism evidence="1 2">
    <name type="scientific">Nephila pilipes</name>
    <name type="common">Giant wood spider</name>
    <name type="synonym">Nephila maculata</name>
    <dbReference type="NCBI Taxonomy" id="299642"/>
    <lineage>
        <taxon>Eukaryota</taxon>
        <taxon>Metazoa</taxon>
        <taxon>Ecdysozoa</taxon>
        <taxon>Arthropoda</taxon>
        <taxon>Chelicerata</taxon>
        <taxon>Arachnida</taxon>
        <taxon>Araneae</taxon>
        <taxon>Araneomorphae</taxon>
        <taxon>Entelegynae</taxon>
        <taxon>Araneoidea</taxon>
        <taxon>Nephilidae</taxon>
        <taxon>Nephila</taxon>
    </lineage>
</organism>
<dbReference type="AlphaFoldDB" id="A0A8X6TJT4"/>
<keyword evidence="2" id="KW-1185">Reference proteome</keyword>
<reference evidence="1" key="1">
    <citation type="submission" date="2020-08" db="EMBL/GenBank/DDBJ databases">
        <title>Multicomponent nature underlies the extraordinary mechanical properties of spider dragline silk.</title>
        <authorList>
            <person name="Kono N."/>
            <person name="Nakamura H."/>
            <person name="Mori M."/>
            <person name="Yoshida Y."/>
            <person name="Ohtoshi R."/>
            <person name="Malay A.D."/>
            <person name="Moran D.A.P."/>
            <person name="Tomita M."/>
            <person name="Numata K."/>
            <person name="Arakawa K."/>
        </authorList>
    </citation>
    <scope>NUCLEOTIDE SEQUENCE</scope>
</reference>
<sequence>MISNKDELLNRESIHRSTHESICVSSNTSSSESDCSVSHCSLSTYCVRGGFCSVLLVQIITYGSHLFHVEVIKSRRQDYLHYSDLVRIALSAFLTRE</sequence>
<comment type="caution">
    <text evidence="1">The sequence shown here is derived from an EMBL/GenBank/DDBJ whole genome shotgun (WGS) entry which is preliminary data.</text>
</comment>
<proteinExistence type="predicted"/>
<accession>A0A8X6TJT4</accession>
<protein>
    <submittedName>
        <fullName evidence="1">Uncharacterized protein</fullName>
    </submittedName>
</protein>
<dbReference type="EMBL" id="BMAW01106114">
    <property type="protein sequence ID" value="GFT22600.1"/>
    <property type="molecule type" value="Genomic_DNA"/>
</dbReference>
<evidence type="ECO:0000313" key="1">
    <source>
        <dbReference type="EMBL" id="GFT22600.1"/>
    </source>
</evidence>
<dbReference type="Proteomes" id="UP000887013">
    <property type="component" value="Unassembled WGS sequence"/>
</dbReference>